<dbReference type="InterPro" id="IPR006569">
    <property type="entry name" value="CID_dom"/>
</dbReference>
<feature type="region of interest" description="Disordered" evidence="1">
    <location>
        <begin position="687"/>
        <end position="741"/>
    </location>
</feature>
<dbReference type="Gene3D" id="1.25.40.90">
    <property type="match status" value="1"/>
</dbReference>
<protein>
    <recommendedName>
        <fullName evidence="2">CID domain-containing protein</fullName>
    </recommendedName>
</protein>
<feature type="compositionally biased region" description="Low complexity" evidence="1">
    <location>
        <begin position="687"/>
        <end position="709"/>
    </location>
</feature>
<accession>A0A8J4G4S2</accession>
<feature type="region of interest" description="Disordered" evidence="1">
    <location>
        <begin position="115"/>
        <end position="427"/>
    </location>
</feature>
<feature type="domain" description="CID" evidence="2">
    <location>
        <begin position="881"/>
        <end position="1039"/>
    </location>
</feature>
<feature type="compositionally biased region" description="Low complexity" evidence="1">
    <location>
        <begin position="198"/>
        <end position="213"/>
    </location>
</feature>
<name>A0A8J4G4S2_9CHLO</name>
<feature type="compositionally biased region" description="Low complexity" evidence="1">
    <location>
        <begin position="345"/>
        <end position="358"/>
    </location>
</feature>
<feature type="non-terminal residue" evidence="3">
    <location>
        <position position="1"/>
    </location>
</feature>
<dbReference type="InterPro" id="IPR008942">
    <property type="entry name" value="ENTH_VHS"/>
</dbReference>
<comment type="caution">
    <text evidence="3">The sequence shown here is derived from an EMBL/GenBank/DDBJ whole genome shotgun (WGS) entry which is preliminary data.</text>
</comment>
<dbReference type="PROSITE" id="PS51391">
    <property type="entry name" value="CID"/>
    <property type="match status" value="1"/>
</dbReference>
<evidence type="ECO:0000313" key="3">
    <source>
        <dbReference type="EMBL" id="GIM00117.1"/>
    </source>
</evidence>
<feature type="region of interest" description="Disordered" evidence="1">
    <location>
        <begin position="540"/>
        <end position="588"/>
    </location>
</feature>
<feature type="compositionally biased region" description="Gly residues" evidence="1">
    <location>
        <begin position="299"/>
        <end position="309"/>
    </location>
</feature>
<dbReference type="SMART" id="SM00582">
    <property type="entry name" value="RPR"/>
    <property type="match status" value="1"/>
</dbReference>
<evidence type="ECO:0000313" key="4">
    <source>
        <dbReference type="Proteomes" id="UP000722791"/>
    </source>
</evidence>
<proteinExistence type="predicted"/>
<reference evidence="3" key="1">
    <citation type="journal article" date="2021" name="Proc. Natl. Acad. Sci. U.S.A.">
        <title>Three genomes in the algal genus Volvox reveal the fate of a haploid sex-determining region after a transition to homothallism.</title>
        <authorList>
            <person name="Yamamoto K."/>
            <person name="Hamaji T."/>
            <person name="Kawai-Toyooka H."/>
            <person name="Matsuzaki R."/>
            <person name="Takahashi F."/>
            <person name="Nishimura Y."/>
            <person name="Kawachi M."/>
            <person name="Noguchi H."/>
            <person name="Minakuchi Y."/>
            <person name="Umen J.G."/>
            <person name="Toyoda A."/>
            <person name="Nozaki H."/>
        </authorList>
    </citation>
    <scope>NUCLEOTIDE SEQUENCE</scope>
    <source>
        <strain evidence="3">NIES-3785</strain>
    </source>
</reference>
<dbReference type="Proteomes" id="UP000722791">
    <property type="component" value="Unassembled WGS sequence"/>
</dbReference>
<dbReference type="AlphaFoldDB" id="A0A8J4G4S2"/>
<feature type="compositionally biased region" description="Polar residues" evidence="1">
    <location>
        <begin position="710"/>
        <end position="724"/>
    </location>
</feature>
<gene>
    <name evidence="3" type="ORF">Vretimale_5007</name>
</gene>
<feature type="compositionally biased region" description="Basic and acidic residues" evidence="1">
    <location>
        <begin position="327"/>
        <end position="344"/>
    </location>
</feature>
<sequence length="1053" mass="107478">MEAVNQFRTKVQQILDKECKVDWGKEGKYWGIISKYDATHPEAPWTIYYPGDGDEENGVFTPDFTEWHVEDEENPKDPFTVRHILTWKDEKPTSLPEPPDDLGTMEFEPILGRREELPHNQSSDSEGSGDKGGDSNENGAESSSEDDEEEGANGSGPRARRPSSGGAMSRQLSVPARLPPKLSARRPSSKPDSKLRRSASAGGLAPGGSQLQGNEQQEGKRRPGRPRKHSLPGGEQPPAKRLRGRTPKNSNAAALAGPGGSGGDDSAAVKDKASRMRKVSTVAPVDGATCKPPVSDALGSGGACGGSAGRSGSAELATGPPKPRRLIRVDSNELDDKHQDEKLPVQKGQVKAAAAVEEGGAGQSPSSLSSDEGGPRDGGDGTASRGSKAARAAISDAAQAQGQPPKAGPSPDGKRVIGTGRPKPLLNEEQLAKRKMSFGTAVPPRAGLLGVVPTARMQRDAAHAGTVKIDVPLAKPTAKATLSKPTATGPGAGNSQSQSTVVAVAAAQSKAAHIAAPTGQAGLAAAVAVAADGNSSAAVDAPVGSAAGSQEAPPEGPSPAMEQPDEQAKAGNYSSGSRSEQQQSRASVLVPSGTTLTPLAALPQPSLPPSLLAPLSSPQVISKVSLPPLPVVSLPPRTASSASLAAAVSQHTLLAPQSASPAAAAATIATIVGNTATLPASQSALQVPLQQDSQQQDSQQLHASLSQSQGYQPGVSSQGSQREPQMTAAGLLDSPPTKGPKATAVYTAVRSAYLPPATASTPVAPALHAATVTAAIVATATLPARPALPATAALAALIHPSTIATASLPAAISTTLPTATIPVSAAAVSAPSTAAAVAAPPTTLPMAGGAAGGGSAAEALAAASNAAISSGATPETAHTDVQQLLHQLLGRALDALTNSQNAIKSTANSAILMAKAVGANRVARGFFSKLQLLGEEVAVLAPEGCTGDATGCERVAAVLAKRLNVFYVMDSMLQRSTKEEAISSWPKWVNSGLQASFRLKVFTEHHLKSVRKVTDVWRKRNLLDPKVLEMADLILREQESMLRSTSAATGVVG</sequence>
<evidence type="ECO:0000256" key="1">
    <source>
        <dbReference type="SAM" id="MobiDB-lite"/>
    </source>
</evidence>
<feature type="compositionally biased region" description="Low complexity" evidence="1">
    <location>
        <begin position="389"/>
        <end position="411"/>
    </location>
</feature>
<dbReference type="Pfam" id="PF04818">
    <property type="entry name" value="CID"/>
    <property type="match status" value="1"/>
</dbReference>
<feature type="compositionally biased region" description="Low complexity" evidence="1">
    <location>
        <begin position="574"/>
        <end position="587"/>
    </location>
</feature>
<organism evidence="3 4">
    <name type="scientific">Volvox reticuliferus</name>
    <dbReference type="NCBI Taxonomy" id="1737510"/>
    <lineage>
        <taxon>Eukaryota</taxon>
        <taxon>Viridiplantae</taxon>
        <taxon>Chlorophyta</taxon>
        <taxon>core chlorophytes</taxon>
        <taxon>Chlorophyceae</taxon>
        <taxon>CS clade</taxon>
        <taxon>Chlamydomonadales</taxon>
        <taxon>Volvocaceae</taxon>
        <taxon>Volvox</taxon>
    </lineage>
</organism>
<dbReference type="EMBL" id="BNCQ01000007">
    <property type="protein sequence ID" value="GIM00117.1"/>
    <property type="molecule type" value="Genomic_DNA"/>
</dbReference>
<evidence type="ECO:0000259" key="2">
    <source>
        <dbReference type="PROSITE" id="PS51391"/>
    </source>
</evidence>